<evidence type="ECO:0000256" key="6">
    <source>
        <dbReference type="ARBA" id="ARBA00023136"/>
    </source>
</evidence>
<protein>
    <submittedName>
        <fullName evidence="10">Nitrate ABC transporter permease</fullName>
    </submittedName>
</protein>
<feature type="domain" description="ABC transmembrane type-1" evidence="9">
    <location>
        <begin position="316"/>
        <end position="533"/>
    </location>
</feature>
<name>A0ABN6H8T5_9BACT</name>
<accession>A0ABN6H8T5</accession>
<evidence type="ECO:0000256" key="5">
    <source>
        <dbReference type="ARBA" id="ARBA00022989"/>
    </source>
</evidence>
<comment type="similarity">
    <text evidence="7">Belongs to the binding-protein-dependent transport system permease family.</text>
</comment>
<feature type="coiled-coil region" evidence="8">
    <location>
        <begin position="107"/>
        <end position="262"/>
    </location>
</feature>
<evidence type="ECO:0000256" key="3">
    <source>
        <dbReference type="ARBA" id="ARBA00022475"/>
    </source>
</evidence>
<feature type="transmembrane region" description="Helical" evidence="7">
    <location>
        <begin position="355"/>
        <end position="378"/>
    </location>
</feature>
<dbReference type="RefSeq" id="WP_338686232.1">
    <property type="nucleotide sequence ID" value="NZ_AP024702.1"/>
</dbReference>
<feature type="transmembrane region" description="Helical" evidence="7">
    <location>
        <begin position="47"/>
        <end position="65"/>
    </location>
</feature>
<gene>
    <name evidence="10" type="ORF">HAHE_34810</name>
</gene>
<keyword evidence="8" id="KW-0175">Coiled coil</keyword>
<keyword evidence="3" id="KW-1003">Cell membrane</keyword>
<dbReference type="CDD" id="cd06261">
    <property type="entry name" value="TM_PBP2"/>
    <property type="match status" value="1"/>
</dbReference>
<organism evidence="10 11">
    <name type="scientific">Haloferula helveola</name>
    <dbReference type="NCBI Taxonomy" id="490095"/>
    <lineage>
        <taxon>Bacteria</taxon>
        <taxon>Pseudomonadati</taxon>
        <taxon>Verrucomicrobiota</taxon>
        <taxon>Verrucomicrobiia</taxon>
        <taxon>Verrucomicrobiales</taxon>
        <taxon>Verrucomicrobiaceae</taxon>
        <taxon>Haloferula</taxon>
    </lineage>
</organism>
<dbReference type="InterPro" id="IPR000515">
    <property type="entry name" value="MetI-like"/>
</dbReference>
<proteinExistence type="inferred from homology"/>
<dbReference type="Proteomes" id="UP001374893">
    <property type="component" value="Chromosome"/>
</dbReference>
<keyword evidence="5 7" id="KW-1133">Transmembrane helix</keyword>
<evidence type="ECO:0000256" key="2">
    <source>
        <dbReference type="ARBA" id="ARBA00022448"/>
    </source>
</evidence>
<sequence>MADSTKDKIKYGLLKGIDVSGFKVLDPPVRLLFGEEPRKQVQDIAKYMLLPIVFVLVCLAVWTVMGPNHKTKSGEVPTPARVMTAYQDNVRFDERQQEKADDFIVAGTEREETLAETQAELARLEEEAGRLAKESASVAAEAKLETESKLSPLKANLDELKAVHKAAEDTRDAEMEKLAEAVVAKEAQPEQLVALLRQNEAIEDAEKEKEDLIKDQIDEVLANPPSEVKEAQMAANRVADEVQHYKKRIAILTNENRNVKEAEYLAKVEEGTAGLATAEDPKKVVREAKSIAKNAERAEDAKTQTYPRTATIFWQTKRSIATVFVGFLLAAALAIPIGIMCGLNRIVMACLTPIISIFRPVSPVVWLLIFQIIIGAFFPDPETHPLFVTLNNDKWFGWIVNPIAFLQTNPAMIFSACTVAMCALWPALVNTALGVSSIDKDHLNVANVLRLGFWSRLFKIIIPSSLPLVFAGLRISLGVGWMVLIAAEALSSSDGLGKFVWDEYQNGSSQSFANIILACFVVGIIGFFLDRIMIFLQRLVSFDDGSATA</sequence>
<keyword evidence="11" id="KW-1185">Reference proteome</keyword>
<evidence type="ECO:0000259" key="9">
    <source>
        <dbReference type="PROSITE" id="PS50928"/>
    </source>
</evidence>
<evidence type="ECO:0000313" key="11">
    <source>
        <dbReference type="Proteomes" id="UP001374893"/>
    </source>
</evidence>
<evidence type="ECO:0000256" key="8">
    <source>
        <dbReference type="SAM" id="Coils"/>
    </source>
</evidence>
<keyword evidence="6 7" id="KW-0472">Membrane</keyword>
<feature type="transmembrane region" description="Helical" evidence="7">
    <location>
        <begin position="466"/>
        <end position="491"/>
    </location>
</feature>
<comment type="subcellular location">
    <subcellularLocation>
        <location evidence="1 7">Cell membrane</location>
        <topology evidence="1 7">Multi-pass membrane protein</topology>
    </subcellularLocation>
</comment>
<dbReference type="InterPro" id="IPR035906">
    <property type="entry name" value="MetI-like_sf"/>
</dbReference>
<dbReference type="Gene3D" id="1.10.3720.10">
    <property type="entry name" value="MetI-like"/>
    <property type="match status" value="1"/>
</dbReference>
<reference evidence="10 11" key="1">
    <citation type="submission" date="2021-06" db="EMBL/GenBank/DDBJ databases">
        <title>Complete genome of Haloferula helveola possessing various polysaccharide degrading enzymes.</title>
        <authorList>
            <person name="Takami H."/>
            <person name="Huang C."/>
            <person name="Hamasaki K."/>
        </authorList>
    </citation>
    <scope>NUCLEOTIDE SEQUENCE [LARGE SCALE GENOMIC DNA]</scope>
    <source>
        <strain evidence="10 11">CN-1</strain>
    </source>
</reference>
<evidence type="ECO:0000313" key="10">
    <source>
        <dbReference type="EMBL" id="BCX49573.1"/>
    </source>
</evidence>
<dbReference type="PANTHER" id="PTHR30151">
    <property type="entry name" value="ALKANE SULFONATE ABC TRANSPORTER-RELATED, MEMBRANE SUBUNIT"/>
    <property type="match status" value="1"/>
</dbReference>
<evidence type="ECO:0000256" key="7">
    <source>
        <dbReference type="RuleBase" id="RU363032"/>
    </source>
</evidence>
<evidence type="ECO:0000256" key="1">
    <source>
        <dbReference type="ARBA" id="ARBA00004651"/>
    </source>
</evidence>
<feature type="transmembrane region" description="Helical" evidence="7">
    <location>
        <begin position="511"/>
        <end position="529"/>
    </location>
</feature>
<dbReference type="EMBL" id="AP024702">
    <property type="protein sequence ID" value="BCX49573.1"/>
    <property type="molecule type" value="Genomic_DNA"/>
</dbReference>
<evidence type="ECO:0000256" key="4">
    <source>
        <dbReference type="ARBA" id="ARBA00022692"/>
    </source>
</evidence>
<feature type="transmembrane region" description="Helical" evidence="7">
    <location>
        <begin position="320"/>
        <end position="343"/>
    </location>
</feature>
<dbReference type="Pfam" id="PF00528">
    <property type="entry name" value="BPD_transp_1"/>
    <property type="match status" value="1"/>
</dbReference>
<keyword evidence="2 7" id="KW-0813">Transport</keyword>
<dbReference type="PANTHER" id="PTHR30151:SF7">
    <property type="entry name" value="NITRATE IMPORT PERMEASE PROTEIN NRTB"/>
    <property type="match status" value="1"/>
</dbReference>
<dbReference type="PROSITE" id="PS50928">
    <property type="entry name" value="ABC_TM1"/>
    <property type="match status" value="1"/>
</dbReference>
<dbReference type="SUPFAM" id="SSF161098">
    <property type="entry name" value="MetI-like"/>
    <property type="match status" value="1"/>
</dbReference>
<keyword evidence="4 7" id="KW-0812">Transmembrane</keyword>
<feature type="transmembrane region" description="Helical" evidence="7">
    <location>
        <begin position="411"/>
        <end position="433"/>
    </location>
</feature>